<name>A0ABX1T996_9PROT</name>
<dbReference type="InterPro" id="IPR042095">
    <property type="entry name" value="SUMF_sf"/>
</dbReference>
<sequence>MDCGYDRAHPSQRVRLTMTTFPAPPRALPDIDWVEIPGGDYIYQEGKSRSLPTFYMARYPVTNVRYQAFIDAGGYDDERWWQGIERTQPQESRWPQATRPCTSVNWYEAVAFSRWLSEQLGYTVRLPSEEEWERAARGRDGRAFPWGDDYSTGYANINETWDSPGGQKLEHTTEVGAYPQGASKEGVLDLAGNVWEWCLNKHDHPQQAEADTSGDARVLRGGSWYGNPDAVRSAERNWNDPSERVDNAGFRLVSSGPIR</sequence>
<protein>
    <recommendedName>
        <fullName evidence="2">Sulfatase-modifying factor enzyme-like domain-containing protein</fullName>
    </recommendedName>
</protein>
<reference evidence="3" key="1">
    <citation type="submission" date="2019-03" db="EMBL/GenBank/DDBJ databases">
        <title>Metabolic reconstructions from genomes of highly enriched 'Candidatus Accumulibacter' and 'Candidatus Competibacter' bioreactor populations.</title>
        <authorList>
            <person name="Annavajhala M.K."/>
            <person name="Welles L."/>
            <person name="Abbas B."/>
            <person name="Sorokin D."/>
            <person name="Park H."/>
            <person name="Van Loosdrecht M."/>
            <person name="Chandran K."/>
        </authorList>
    </citation>
    <scope>NUCLEOTIDE SEQUENCE</scope>
    <source>
        <strain evidence="3">SBR_L</strain>
    </source>
</reference>
<comment type="caution">
    <text evidence="3">The sequence shown here is derived from an EMBL/GenBank/DDBJ whole genome shotgun (WGS) entry which is preliminary data.</text>
</comment>
<accession>A0ABX1T996</accession>
<feature type="region of interest" description="Disordered" evidence="1">
    <location>
        <begin position="205"/>
        <end position="249"/>
    </location>
</feature>
<evidence type="ECO:0000313" key="3">
    <source>
        <dbReference type="EMBL" id="NMQ05699.1"/>
    </source>
</evidence>
<evidence type="ECO:0000259" key="2">
    <source>
        <dbReference type="Pfam" id="PF03781"/>
    </source>
</evidence>
<gene>
    <name evidence="3" type="ORF">E4Q08_10675</name>
</gene>
<dbReference type="PANTHER" id="PTHR23150:SF19">
    <property type="entry name" value="FORMYLGLYCINE-GENERATING ENZYME"/>
    <property type="match status" value="1"/>
</dbReference>
<evidence type="ECO:0000313" key="4">
    <source>
        <dbReference type="Proteomes" id="UP000886469"/>
    </source>
</evidence>
<dbReference type="Pfam" id="PF03781">
    <property type="entry name" value="FGE-sulfatase"/>
    <property type="match status" value="1"/>
</dbReference>
<evidence type="ECO:0000256" key="1">
    <source>
        <dbReference type="SAM" id="MobiDB-lite"/>
    </source>
</evidence>
<dbReference type="PANTHER" id="PTHR23150">
    <property type="entry name" value="SULFATASE MODIFYING FACTOR 1, 2"/>
    <property type="match status" value="1"/>
</dbReference>
<keyword evidence="4" id="KW-1185">Reference proteome</keyword>
<feature type="compositionally biased region" description="Basic and acidic residues" evidence="1">
    <location>
        <begin position="232"/>
        <end position="246"/>
    </location>
</feature>
<dbReference type="SUPFAM" id="SSF56436">
    <property type="entry name" value="C-type lectin-like"/>
    <property type="match status" value="1"/>
</dbReference>
<organism evidence="3 4">
    <name type="scientific">Candidatus Accumulibacter contiguus</name>
    <dbReference type="NCBI Taxonomy" id="2954381"/>
    <lineage>
        <taxon>Bacteria</taxon>
        <taxon>Pseudomonadati</taxon>
        <taxon>Pseudomonadota</taxon>
        <taxon>Betaproteobacteria</taxon>
        <taxon>Candidatus Accumulibacter</taxon>
    </lineage>
</organism>
<dbReference type="Proteomes" id="UP000886469">
    <property type="component" value="Unassembled WGS sequence"/>
</dbReference>
<dbReference type="EMBL" id="SPMX01000026">
    <property type="protein sequence ID" value="NMQ05699.1"/>
    <property type="molecule type" value="Genomic_DNA"/>
</dbReference>
<proteinExistence type="predicted"/>
<feature type="domain" description="Sulfatase-modifying factor enzyme-like" evidence="2">
    <location>
        <begin position="48"/>
        <end position="253"/>
    </location>
</feature>
<dbReference type="InterPro" id="IPR005532">
    <property type="entry name" value="SUMF_dom"/>
</dbReference>
<dbReference type="InterPro" id="IPR051043">
    <property type="entry name" value="Sulfatase_Mod_Factor_Kinase"/>
</dbReference>
<dbReference type="InterPro" id="IPR016187">
    <property type="entry name" value="CTDL_fold"/>
</dbReference>
<dbReference type="Gene3D" id="3.90.1580.10">
    <property type="entry name" value="paralog of FGE (formylglycine-generating enzyme)"/>
    <property type="match status" value="1"/>
</dbReference>